<evidence type="ECO:0000313" key="2">
    <source>
        <dbReference type="EMBL" id="TEB23139.1"/>
    </source>
</evidence>
<proteinExistence type="predicted"/>
<dbReference type="AlphaFoldDB" id="A0A4Y7SPG2"/>
<comment type="caution">
    <text evidence="2">The sequence shown here is derived from an EMBL/GenBank/DDBJ whole genome shotgun (WGS) entry which is preliminary data.</text>
</comment>
<protein>
    <submittedName>
        <fullName evidence="2">Uncharacterized protein</fullName>
    </submittedName>
</protein>
<feature type="region of interest" description="Disordered" evidence="1">
    <location>
        <begin position="93"/>
        <end position="113"/>
    </location>
</feature>
<feature type="compositionally biased region" description="Basic and acidic residues" evidence="1">
    <location>
        <begin position="93"/>
        <end position="111"/>
    </location>
</feature>
<evidence type="ECO:0000256" key="1">
    <source>
        <dbReference type="SAM" id="MobiDB-lite"/>
    </source>
</evidence>
<dbReference type="EMBL" id="QPFP01000081">
    <property type="protein sequence ID" value="TEB23139.1"/>
    <property type="molecule type" value="Genomic_DNA"/>
</dbReference>
<evidence type="ECO:0000313" key="3">
    <source>
        <dbReference type="Proteomes" id="UP000298030"/>
    </source>
</evidence>
<keyword evidence="3" id="KW-1185">Reference proteome</keyword>
<sequence length="163" mass="18093">MVGSSQRARISHFPQRDLFAVGQKGGVAEAGGKSLPETNAVGLAVRQAKSMYLFPSQERDQNQTADDARWTFAVSTRNSVWGGRPWEAGRVKGAEGTLDLRRPRGPQRGEEADGIFPLSIHSSENVEDCWVEARSSELLLTRDSEIQRAWSRGAEGRFLDKHR</sequence>
<accession>A0A4Y7SPG2</accession>
<reference evidence="2 3" key="1">
    <citation type="journal article" date="2019" name="Nat. Ecol. Evol.">
        <title>Megaphylogeny resolves global patterns of mushroom evolution.</title>
        <authorList>
            <person name="Varga T."/>
            <person name="Krizsan K."/>
            <person name="Foldi C."/>
            <person name="Dima B."/>
            <person name="Sanchez-Garcia M."/>
            <person name="Sanchez-Ramirez S."/>
            <person name="Szollosi G.J."/>
            <person name="Szarkandi J.G."/>
            <person name="Papp V."/>
            <person name="Albert L."/>
            <person name="Andreopoulos W."/>
            <person name="Angelini C."/>
            <person name="Antonin V."/>
            <person name="Barry K.W."/>
            <person name="Bougher N.L."/>
            <person name="Buchanan P."/>
            <person name="Buyck B."/>
            <person name="Bense V."/>
            <person name="Catcheside P."/>
            <person name="Chovatia M."/>
            <person name="Cooper J."/>
            <person name="Damon W."/>
            <person name="Desjardin D."/>
            <person name="Finy P."/>
            <person name="Geml J."/>
            <person name="Haridas S."/>
            <person name="Hughes K."/>
            <person name="Justo A."/>
            <person name="Karasinski D."/>
            <person name="Kautmanova I."/>
            <person name="Kiss B."/>
            <person name="Kocsube S."/>
            <person name="Kotiranta H."/>
            <person name="LaButti K.M."/>
            <person name="Lechner B.E."/>
            <person name="Liimatainen K."/>
            <person name="Lipzen A."/>
            <person name="Lukacs Z."/>
            <person name="Mihaltcheva S."/>
            <person name="Morgado L.N."/>
            <person name="Niskanen T."/>
            <person name="Noordeloos M.E."/>
            <person name="Ohm R.A."/>
            <person name="Ortiz-Santana B."/>
            <person name="Ovrebo C."/>
            <person name="Racz N."/>
            <person name="Riley R."/>
            <person name="Savchenko A."/>
            <person name="Shiryaev A."/>
            <person name="Soop K."/>
            <person name="Spirin V."/>
            <person name="Szebenyi C."/>
            <person name="Tomsovsky M."/>
            <person name="Tulloss R.E."/>
            <person name="Uehling J."/>
            <person name="Grigoriev I.V."/>
            <person name="Vagvolgyi C."/>
            <person name="Papp T."/>
            <person name="Martin F.M."/>
            <person name="Miettinen O."/>
            <person name="Hibbett D.S."/>
            <person name="Nagy L.G."/>
        </authorList>
    </citation>
    <scope>NUCLEOTIDE SEQUENCE [LARGE SCALE GENOMIC DNA]</scope>
    <source>
        <strain evidence="2 3">FP101781</strain>
    </source>
</reference>
<gene>
    <name evidence="2" type="ORF">FA13DRAFT_1455718</name>
</gene>
<dbReference type="Proteomes" id="UP000298030">
    <property type="component" value="Unassembled WGS sequence"/>
</dbReference>
<name>A0A4Y7SPG2_COPMI</name>
<organism evidence="2 3">
    <name type="scientific">Coprinellus micaceus</name>
    <name type="common">Glistening ink-cap mushroom</name>
    <name type="synonym">Coprinus micaceus</name>
    <dbReference type="NCBI Taxonomy" id="71717"/>
    <lineage>
        <taxon>Eukaryota</taxon>
        <taxon>Fungi</taxon>
        <taxon>Dikarya</taxon>
        <taxon>Basidiomycota</taxon>
        <taxon>Agaricomycotina</taxon>
        <taxon>Agaricomycetes</taxon>
        <taxon>Agaricomycetidae</taxon>
        <taxon>Agaricales</taxon>
        <taxon>Agaricineae</taxon>
        <taxon>Psathyrellaceae</taxon>
        <taxon>Coprinellus</taxon>
    </lineage>
</organism>